<dbReference type="SMART" id="SM00347">
    <property type="entry name" value="HTH_MARR"/>
    <property type="match status" value="1"/>
</dbReference>
<dbReference type="InterPro" id="IPR036390">
    <property type="entry name" value="WH_DNA-bd_sf"/>
</dbReference>
<dbReference type="InterPro" id="IPR023187">
    <property type="entry name" value="Tscrpt_reg_MarR-type_CS"/>
</dbReference>
<dbReference type="InterPro" id="IPR036388">
    <property type="entry name" value="WH-like_DNA-bd_sf"/>
</dbReference>
<dbReference type="Pfam" id="PF01047">
    <property type="entry name" value="MarR"/>
    <property type="match status" value="1"/>
</dbReference>
<accession>A0A7K3LMJ7</accession>
<organism evidence="5 6">
    <name type="scientific">Gordonia desulfuricans</name>
    <dbReference type="NCBI Taxonomy" id="89051"/>
    <lineage>
        <taxon>Bacteria</taxon>
        <taxon>Bacillati</taxon>
        <taxon>Actinomycetota</taxon>
        <taxon>Actinomycetes</taxon>
        <taxon>Mycobacteriales</taxon>
        <taxon>Gordoniaceae</taxon>
        <taxon>Gordonia</taxon>
    </lineage>
</organism>
<comment type="caution">
    <text evidence="5">The sequence shown here is derived from an EMBL/GenBank/DDBJ whole genome shotgun (WGS) entry which is preliminary data.</text>
</comment>
<dbReference type="PROSITE" id="PS01117">
    <property type="entry name" value="HTH_MARR_1"/>
    <property type="match status" value="1"/>
</dbReference>
<dbReference type="GO" id="GO:0003677">
    <property type="term" value="F:DNA binding"/>
    <property type="evidence" value="ECO:0007669"/>
    <property type="project" value="UniProtKB-KW"/>
</dbReference>
<dbReference type="RefSeq" id="WP_059037461.1">
    <property type="nucleotide sequence ID" value="NZ_JAADZU010000018.1"/>
</dbReference>
<dbReference type="InterPro" id="IPR052526">
    <property type="entry name" value="HTH-type_Bedaq_tolerance"/>
</dbReference>
<keyword evidence="1" id="KW-0805">Transcription regulation</keyword>
<dbReference type="EMBL" id="JAADZU010000018">
    <property type="protein sequence ID" value="NDK89472.1"/>
    <property type="molecule type" value="Genomic_DNA"/>
</dbReference>
<evidence type="ECO:0000256" key="2">
    <source>
        <dbReference type="ARBA" id="ARBA00023125"/>
    </source>
</evidence>
<keyword evidence="3" id="KW-0804">Transcription</keyword>
<protein>
    <submittedName>
        <fullName evidence="5">MarR family transcriptional regulator</fullName>
    </submittedName>
</protein>
<evidence type="ECO:0000256" key="3">
    <source>
        <dbReference type="ARBA" id="ARBA00023163"/>
    </source>
</evidence>
<keyword evidence="2" id="KW-0238">DNA-binding</keyword>
<dbReference type="AlphaFoldDB" id="A0A7K3LMJ7"/>
<sequence length="159" mass="17131">MPQPTASASTSPASDTPDVVVLYHDLVRITRALRTAGRGGLTAGLSSALWTILAHGPLRLSDLSDREGVSMPTMSRVVGTLEQHGYVERTPDPDDGRARLLVATDLGRDYLREARSHKAQVLTTALDQLDPVTRTNLQNGLRALADTLADPETEPIPEN</sequence>
<dbReference type="PANTHER" id="PTHR39515:SF2">
    <property type="entry name" value="HTH-TYPE TRANSCRIPTIONAL REGULATOR RV0880"/>
    <property type="match status" value="1"/>
</dbReference>
<evidence type="ECO:0000313" key="5">
    <source>
        <dbReference type="EMBL" id="NDK89472.1"/>
    </source>
</evidence>
<proteinExistence type="predicted"/>
<evidence type="ECO:0000256" key="1">
    <source>
        <dbReference type="ARBA" id="ARBA00023015"/>
    </source>
</evidence>
<dbReference type="GO" id="GO:0003700">
    <property type="term" value="F:DNA-binding transcription factor activity"/>
    <property type="evidence" value="ECO:0007669"/>
    <property type="project" value="InterPro"/>
</dbReference>
<evidence type="ECO:0000313" key="6">
    <source>
        <dbReference type="Proteomes" id="UP000466307"/>
    </source>
</evidence>
<keyword evidence="6" id="KW-1185">Reference proteome</keyword>
<dbReference type="SUPFAM" id="SSF46785">
    <property type="entry name" value="Winged helix' DNA-binding domain"/>
    <property type="match status" value="1"/>
</dbReference>
<feature type="domain" description="HTH marR-type" evidence="4">
    <location>
        <begin position="19"/>
        <end position="146"/>
    </location>
</feature>
<dbReference type="Proteomes" id="UP000466307">
    <property type="component" value="Unassembled WGS sequence"/>
</dbReference>
<name>A0A7K3LMJ7_9ACTN</name>
<gene>
    <name evidence="5" type="ORF">GYA93_07725</name>
</gene>
<reference evidence="5 6" key="1">
    <citation type="submission" date="2020-01" db="EMBL/GenBank/DDBJ databases">
        <title>Investigation of new actinobacteria for the biodesulphurisation of diesel fuel.</title>
        <authorList>
            <person name="Athi Narayanan S.M."/>
        </authorList>
    </citation>
    <scope>NUCLEOTIDE SEQUENCE [LARGE SCALE GENOMIC DNA]</scope>
    <source>
        <strain evidence="5 6">213E</strain>
    </source>
</reference>
<dbReference type="PANTHER" id="PTHR39515">
    <property type="entry name" value="CONSERVED PROTEIN"/>
    <property type="match status" value="1"/>
</dbReference>
<dbReference type="Gene3D" id="1.10.10.10">
    <property type="entry name" value="Winged helix-like DNA-binding domain superfamily/Winged helix DNA-binding domain"/>
    <property type="match status" value="1"/>
</dbReference>
<dbReference type="InterPro" id="IPR000835">
    <property type="entry name" value="HTH_MarR-typ"/>
</dbReference>
<dbReference type="PROSITE" id="PS50995">
    <property type="entry name" value="HTH_MARR_2"/>
    <property type="match status" value="1"/>
</dbReference>
<evidence type="ECO:0000259" key="4">
    <source>
        <dbReference type="PROSITE" id="PS50995"/>
    </source>
</evidence>